<dbReference type="EMBL" id="JBHSJJ010000005">
    <property type="protein sequence ID" value="MFC4872201.1"/>
    <property type="molecule type" value="Genomic_DNA"/>
</dbReference>
<accession>A0ABV9T0W9</accession>
<dbReference type="InterPro" id="IPR049435">
    <property type="entry name" value="Cas_Cas6_C"/>
</dbReference>
<gene>
    <name evidence="6" type="primary">cas6</name>
    <name evidence="6" type="ORF">ACFPFU_10910</name>
</gene>
<reference evidence="7" key="1">
    <citation type="journal article" date="2019" name="Int. J. Syst. Evol. Microbiol.">
        <title>The Global Catalogue of Microorganisms (GCM) 10K type strain sequencing project: providing services to taxonomists for standard genome sequencing and annotation.</title>
        <authorList>
            <consortium name="The Broad Institute Genomics Platform"/>
            <consortium name="The Broad Institute Genome Sequencing Center for Infectious Disease"/>
            <person name="Wu L."/>
            <person name="Ma J."/>
        </authorList>
    </citation>
    <scope>NUCLEOTIDE SEQUENCE [LARGE SCALE GENOMIC DNA]</scope>
    <source>
        <strain evidence="7">CGMCC 4.7466</strain>
    </source>
</reference>
<protein>
    <recommendedName>
        <fullName evidence="4">CRISPR-associated endoribonuclease</fullName>
    </recommendedName>
</protein>
<comment type="similarity">
    <text evidence="1 4">Belongs to the CRISPR-associated protein Cas6/Cse3/CasE family.</text>
</comment>
<dbReference type="Gene3D" id="3.30.70.1890">
    <property type="match status" value="1"/>
</dbReference>
<evidence type="ECO:0000313" key="6">
    <source>
        <dbReference type="EMBL" id="MFC4872201.1"/>
    </source>
</evidence>
<evidence type="ECO:0000313" key="7">
    <source>
        <dbReference type="Proteomes" id="UP001595818"/>
    </source>
</evidence>
<feature type="domain" description="CRISPR associated protein Cas6 C-terminal" evidence="5">
    <location>
        <begin position="133"/>
        <end position="257"/>
    </location>
</feature>
<dbReference type="PIRSF" id="PIRSF005054">
    <property type="entry name" value="PF1131"/>
    <property type="match status" value="1"/>
</dbReference>
<keyword evidence="7" id="KW-1185">Reference proteome</keyword>
<evidence type="ECO:0000259" key="5">
    <source>
        <dbReference type="Pfam" id="PF01881"/>
    </source>
</evidence>
<dbReference type="InterPro" id="IPR010156">
    <property type="entry name" value="CRISPR-assoc_prot_Cas6"/>
</dbReference>
<keyword evidence="3" id="KW-0051">Antiviral defense</keyword>
<dbReference type="NCBIfam" id="TIGR01877">
    <property type="entry name" value="cas_cas6"/>
    <property type="match status" value="1"/>
</dbReference>
<dbReference type="Gene3D" id="3.30.70.1900">
    <property type="match status" value="1"/>
</dbReference>
<keyword evidence="2" id="KW-0694">RNA-binding</keyword>
<comment type="function">
    <text evidence="4">CRISPR (clustered regularly interspaced short palindromic repeat), is an adaptive immune system that provides protection against mobile genetic elements (viruses, transposable elements and conjugative plasmids). CRISPR clusters contain sequences complementary to antecedent mobile elements and target invading nucleic acids. CRISPR clusters are transcribed and processed into CRISPR RNA (crRNA).</text>
</comment>
<dbReference type="PANTHER" id="PTHR36984:SF1">
    <property type="entry name" value="CRISPR-ASSOCIATED ENDORIBONUCLEASE CAS6 1"/>
    <property type="match status" value="1"/>
</dbReference>
<dbReference type="PANTHER" id="PTHR36984">
    <property type="entry name" value="CRISPR-ASSOCIATED ENDORIBONUCLEASE CAS6 1"/>
    <property type="match status" value="1"/>
</dbReference>
<evidence type="ECO:0000256" key="1">
    <source>
        <dbReference type="ARBA" id="ARBA00005937"/>
    </source>
</evidence>
<dbReference type="CDD" id="cd21140">
    <property type="entry name" value="Cas6_I-like"/>
    <property type="match status" value="1"/>
</dbReference>
<organism evidence="6 7">
    <name type="scientific">Negadavirga shengliensis</name>
    <dbReference type="NCBI Taxonomy" id="1389218"/>
    <lineage>
        <taxon>Bacteria</taxon>
        <taxon>Pseudomonadati</taxon>
        <taxon>Bacteroidota</taxon>
        <taxon>Cytophagia</taxon>
        <taxon>Cytophagales</taxon>
        <taxon>Cyclobacteriaceae</taxon>
        <taxon>Negadavirga</taxon>
    </lineage>
</organism>
<proteinExistence type="inferred from homology"/>
<evidence type="ECO:0000256" key="2">
    <source>
        <dbReference type="ARBA" id="ARBA00022884"/>
    </source>
</evidence>
<dbReference type="InterPro" id="IPR045747">
    <property type="entry name" value="CRISPR-assoc_prot_Cas6_N_sf"/>
</dbReference>
<dbReference type="Pfam" id="PF21350">
    <property type="entry name" value="Cas6_I-A"/>
    <property type="match status" value="1"/>
</dbReference>
<dbReference type="RefSeq" id="WP_377064390.1">
    <property type="nucleotide sequence ID" value="NZ_JBHSJJ010000005.1"/>
</dbReference>
<evidence type="ECO:0000256" key="3">
    <source>
        <dbReference type="ARBA" id="ARBA00023118"/>
    </source>
</evidence>
<sequence length="264" mass="29963">MRFRIHLTRQGKGSFLPINYQYELSSAIYKIIDRADSAFSGFLHREGYLAFGKRFRLFTFSRIGFNGYRVVRDAGRIEHFGGGASFEIGFLMDRAAEEFVRGIFIDQQLELGDRISRVSYRVSHIEATAPPLFRETMRYRCLSPVFVRRKRPDGGEDYLHPGDEAYAELVFRNLVSKAGALAGMGEDGLTMDTDAFQMVPRGKIYKNGVRIKQHTPGESQLVGYLYEFELTAPVELHEIGYHAGFGHLNSQGFGCVGVREFEDS</sequence>
<name>A0ABV9T0W9_9BACT</name>
<evidence type="ECO:0000256" key="4">
    <source>
        <dbReference type="PIRNR" id="PIRNR005054"/>
    </source>
</evidence>
<dbReference type="Proteomes" id="UP001595818">
    <property type="component" value="Unassembled WGS sequence"/>
</dbReference>
<dbReference type="Pfam" id="PF01881">
    <property type="entry name" value="Cas_Cas6_C"/>
    <property type="match status" value="1"/>
</dbReference>
<comment type="caution">
    <text evidence="6">The sequence shown here is derived from an EMBL/GenBank/DDBJ whole genome shotgun (WGS) entry which is preliminary data.</text>
</comment>